<evidence type="ECO:0000256" key="1">
    <source>
        <dbReference type="SAM" id="MobiDB-lite"/>
    </source>
</evidence>
<name>A0A0B7IS56_9FLAO</name>
<feature type="compositionally biased region" description="Low complexity" evidence="1">
    <location>
        <begin position="14"/>
        <end position="23"/>
    </location>
</feature>
<dbReference type="RefSeq" id="WP_041988146.1">
    <property type="nucleotide sequence ID" value="NZ_CP022388.1"/>
</dbReference>
<dbReference type="EMBL" id="CP022388">
    <property type="protein sequence ID" value="ATA91070.1"/>
    <property type="molecule type" value="Genomic_DNA"/>
</dbReference>
<protein>
    <submittedName>
        <fullName evidence="3">Uncharacterized protein</fullName>
    </submittedName>
</protein>
<sequence length="61" mass="7094">MNTTNKKTAKTKKTTGLSGATSTEKISKKEQELRKKFEKVREFLAKHNVKPFNRKELYANH</sequence>
<dbReference type="Proteomes" id="UP000243136">
    <property type="component" value="Chromosome"/>
</dbReference>
<reference evidence="5" key="3">
    <citation type="submission" date="2017-06" db="EMBL/GenBank/DDBJ databases">
        <title>Capnocytophaga spp. assemblies.</title>
        <authorList>
            <person name="Gulvik C.A."/>
        </authorList>
    </citation>
    <scope>NUCLEOTIDE SEQUENCE [LARGE SCALE GENOMIC DNA]</scope>
    <source>
        <strain evidence="5">H5594</strain>
    </source>
</reference>
<proteinExistence type="predicted"/>
<feature type="region of interest" description="Disordered" evidence="1">
    <location>
        <begin position="1"/>
        <end position="32"/>
    </location>
</feature>
<evidence type="ECO:0000313" key="2">
    <source>
        <dbReference type="EMBL" id="ATA91070.1"/>
    </source>
</evidence>
<dbReference type="AlphaFoldDB" id="A0A0B7IS56"/>
<reference evidence="2" key="2">
    <citation type="journal article" date="2017" name="Genome Announc.">
        <title>Twelve Complete Reference Genomes of Clinical Isolates in the Capnocytophaga Genus.</title>
        <authorList>
            <person name="Villarma A."/>
            <person name="Gulvik C.A."/>
            <person name="Rowe L.A."/>
            <person name="Sheth M."/>
            <person name="Juieng P."/>
            <person name="Nicholson A.C."/>
            <person name="Loparev V.N."/>
            <person name="McQuiston J.R."/>
        </authorList>
    </citation>
    <scope>NUCLEOTIDE SEQUENCE</scope>
    <source>
        <strain evidence="2">H5594</strain>
    </source>
</reference>
<evidence type="ECO:0000313" key="5">
    <source>
        <dbReference type="Proteomes" id="UP000243136"/>
    </source>
</evidence>
<evidence type="ECO:0000313" key="4">
    <source>
        <dbReference type="Proteomes" id="UP000039370"/>
    </source>
</evidence>
<dbReference type="Proteomes" id="UP000039370">
    <property type="component" value="Unassembled WGS sequence"/>
</dbReference>
<evidence type="ECO:0000313" key="3">
    <source>
        <dbReference type="EMBL" id="CEN52877.1"/>
    </source>
</evidence>
<accession>A0A0B7IS56</accession>
<reference evidence="3 4" key="1">
    <citation type="submission" date="2015-01" db="EMBL/GenBank/DDBJ databases">
        <authorList>
            <person name="MANFREDI Pablo"/>
        </authorList>
    </citation>
    <scope>NUCLEOTIDE SEQUENCE [LARGE SCALE GENOMIC DNA]</scope>
    <source>
        <strain evidence="3 4">Cc11</strain>
    </source>
</reference>
<gene>
    <name evidence="3" type="ORF">CCAN11_30006</name>
    <name evidence="2" type="ORF">CGC56_02130</name>
</gene>
<dbReference type="EMBL" id="CDOK01000173">
    <property type="protein sequence ID" value="CEN52877.1"/>
    <property type="molecule type" value="Genomic_DNA"/>
</dbReference>
<organism evidence="3 4">
    <name type="scientific">Capnocytophaga canimorsus</name>
    <dbReference type="NCBI Taxonomy" id="28188"/>
    <lineage>
        <taxon>Bacteria</taxon>
        <taxon>Pseudomonadati</taxon>
        <taxon>Bacteroidota</taxon>
        <taxon>Flavobacteriia</taxon>
        <taxon>Flavobacteriales</taxon>
        <taxon>Flavobacteriaceae</taxon>
        <taxon>Capnocytophaga</taxon>
    </lineage>
</organism>